<evidence type="ECO:0000313" key="10">
    <source>
        <dbReference type="EMBL" id="MFD2141913.1"/>
    </source>
</evidence>
<dbReference type="PROSITE" id="PS50893">
    <property type="entry name" value="ABC_TRANSPORTER_2"/>
    <property type="match status" value="1"/>
</dbReference>
<dbReference type="SUPFAM" id="SSF52540">
    <property type="entry name" value="P-loop containing nucleoside triphosphate hydrolases"/>
    <property type="match status" value="1"/>
</dbReference>
<dbReference type="EMBL" id="JBHUHD010000001">
    <property type="protein sequence ID" value="MFD2141913.1"/>
    <property type="molecule type" value="Genomic_DNA"/>
</dbReference>
<keyword evidence="3" id="KW-0813">Transport</keyword>
<keyword evidence="4" id="KW-1003">Cell membrane</keyword>
<reference evidence="11" key="1">
    <citation type="journal article" date="2019" name="Int. J. Syst. Evol. Microbiol.">
        <title>The Global Catalogue of Microorganisms (GCM) 10K type strain sequencing project: providing services to taxonomists for standard genome sequencing and annotation.</title>
        <authorList>
            <consortium name="The Broad Institute Genomics Platform"/>
            <consortium name="The Broad Institute Genome Sequencing Center for Infectious Disease"/>
            <person name="Wu L."/>
            <person name="Ma J."/>
        </authorList>
    </citation>
    <scope>NUCLEOTIDE SEQUENCE [LARGE SCALE GENOMIC DNA]</scope>
    <source>
        <strain evidence="11">CCM 7435</strain>
    </source>
</reference>
<keyword evidence="5" id="KW-0547">Nucleotide-binding</keyword>
<dbReference type="PROSITE" id="PS00211">
    <property type="entry name" value="ABC_TRANSPORTER_1"/>
    <property type="match status" value="1"/>
</dbReference>
<evidence type="ECO:0000256" key="3">
    <source>
        <dbReference type="ARBA" id="ARBA00022448"/>
    </source>
</evidence>
<comment type="subcellular location">
    <subcellularLocation>
        <location evidence="1">Cell membrane</location>
        <topology evidence="1">Peripheral membrane protein</topology>
    </subcellularLocation>
</comment>
<evidence type="ECO:0000256" key="2">
    <source>
        <dbReference type="ARBA" id="ARBA00005417"/>
    </source>
</evidence>
<evidence type="ECO:0000256" key="4">
    <source>
        <dbReference type="ARBA" id="ARBA00022475"/>
    </source>
</evidence>
<evidence type="ECO:0000256" key="5">
    <source>
        <dbReference type="ARBA" id="ARBA00022741"/>
    </source>
</evidence>
<dbReference type="PANTHER" id="PTHR43166">
    <property type="entry name" value="AMINO ACID IMPORT ATP-BINDING PROTEIN"/>
    <property type="match status" value="1"/>
</dbReference>
<gene>
    <name evidence="10" type="ORF">ACFSNC_16000</name>
</gene>
<dbReference type="GO" id="GO:0005524">
    <property type="term" value="F:ATP binding"/>
    <property type="evidence" value="ECO:0007669"/>
    <property type="project" value="UniProtKB-KW"/>
</dbReference>
<evidence type="ECO:0000256" key="8">
    <source>
        <dbReference type="ARBA" id="ARBA00023136"/>
    </source>
</evidence>
<dbReference type="InterPro" id="IPR030679">
    <property type="entry name" value="ABC_ATPase_HisP-typ"/>
</dbReference>
<evidence type="ECO:0000256" key="1">
    <source>
        <dbReference type="ARBA" id="ARBA00004202"/>
    </source>
</evidence>
<feature type="domain" description="ABC transporter" evidence="9">
    <location>
        <begin position="11"/>
        <end position="254"/>
    </location>
</feature>
<keyword evidence="7" id="KW-0029">Amino-acid transport</keyword>
<dbReference type="InterPro" id="IPR003439">
    <property type="entry name" value="ABC_transporter-like_ATP-bd"/>
</dbReference>
<name>A0ABW4Z0H8_9HYPH</name>
<accession>A0ABW4Z0H8</accession>
<dbReference type="Pfam" id="PF00005">
    <property type="entry name" value="ABC_tran"/>
    <property type="match status" value="1"/>
</dbReference>
<proteinExistence type="inferred from homology"/>
<dbReference type="PANTHER" id="PTHR43166:SF9">
    <property type="entry name" value="GLUTAMATE_ASPARTATE IMPORT ATP-BINDING PROTEIN GLTL"/>
    <property type="match status" value="1"/>
</dbReference>
<keyword evidence="11" id="KW-1185">Reference proteome</keyword>
<dbReference type="Gene3D" id="3.40.50.300">
    <property type="entry name" value="P-loop containing nucleotide triphosphate hydrolases"/>
    <property type="match status" value="1"/>
</dbReference>
<dbReference type="InterPro" id="IPR003593">
    <property type="entry name" value="AAA+_ATPase"/>
</dbReference>
<dbReference type="InterPro" id="IPR017871">
    <property type="entry name" value="ABC_transporter-like_CS"/>
</dbReference>
<dbReference type="PIRSF" id="PIRSF039085">
    <property type="entry name" value="ABC_ATPase_HisP"/>
    <property type="match status" value="1"/>
</dbReference>
<comment type="caution">
    <text evidence="10">The sequence shown here is derived from an EMBL/GenBank/DDBJ whole genome shotgun (WGS) entry which is preliminary data.</text>
</comment>
<dbReference type="InterPro" id="IPR027417">
    <property type="entry name" value="P-loop_NTPase"/>
</dbReference>
<protein>
    <submittedName>
        <fullName evidence="10">Amino acid ABC transporter ATP-binding protein</fullName>
    </submittedName>
</protein>
<evidence type="ECO:0000313" key="11">
    <source>
        <dbReference type="Proteomes" id="UP001597299"/>
    </source>
</evidence>
<organism evidence="10 11">
    <name type="scientific">Ancylobacter oerskovii</name>
    <dbReference type="NCBI Taxonomy" id="459519"/>
    <lineage>
        <taxon>Bacteria</taxon>
        <taxon>Pseudomonadati</taxon>
        <taxon>Pseudomonadota</taxon>
        <taxon>Alphaproteobacteria</taxon>
        <taxon>Hyphomicrobiales</taxon>
        <taxon>Xanthobacteraceae</taxon>
        <taxon>Ancylobacter</taxon>
    </lineage>
</organism>
<keyword evidence="8" id="KW-0472">Membrane</keyword>
<sequence length="259" mass="28606">MILQTQPEPLLQVRALHKSFGAHDVLKGVDLTVRPGEVSFVIGPSGGGKSTLIRCINFLETPSAGEIMFDGRHLCREEGNVFHVAPERELRAARSEMPMVFQHFNLFSHRTVIENVIEGPVMVKRRRRDEAIADAERLLAEVGLADKADRYPDELSGGQKQRVAIARALAMQPKLILFDEPTSALDPELVAGILDTIRALAERGMTLVVVSHEMGFARRLADVVHFIADGAIVESGPPQRIFDAPENPRLAAFIRSILH</sequence>
<dbReference type="RefSeq" id="WP_281418544.1">
    <property type="nucleotide sequence ID" value="NZ_JAHBGB010000006.1"/>
</dbReference>
<evidence type="ECO:0000256" key="6">
    <source>
        <dbReference type="ARBA" id="ARBA00022840"/>
    </source>
</evidence>
<keyword evidence="6 10" id="KW-0067">ATP-binding</keyword>
<dbReference type="CDD" id="cd03262">
    <property type="entry name" value="ABC_HisP_GlnQ"/>
    <property type="match status" value="1"/>
</dbReference>
<dbReference type="InterPro" id="IPR050086">
    <property type="entry name" value="MetN_ABC_transporter-like"/>
</dbReference>
<evidence type="ECO:0000256" key="7">
    <source>
        <dbReference type="ARBA" id="ARBA00022970"/>
    </source>
</evidence>
<dbReference type="Proteomes" id="UP001597299">
    <property type="component" value="Unassembled WGS sequence"/>
</dbReference>
<evidence type="ECO:0000259" key="9">
    <source>
        <dbReference type="PROSITE" id="PS50893"/>
    </source>
</evidence>
<dbReference type="SMART" id="SM00382">
    <property type="entry name" value="AAA"/>
    <property type="match status" value="1"/>
</dbReference>
<comment type="similarity">
    <text evidence="2">Belongs to the ABC transporter superfamily.</text>
</comment>